<dbReference type="GO" id="GO:0036158">
    <property type="term" value="P:outer dynein arm assembly"/>
    <property type="evidence" value="ECO:0007669"/>
    <property type="project" value="TreeGrafter"/>
</dbReference>
<dbReference type="GO" id="GO:0005874">
    <property type="term" value="C:microtubule"/>
    <property type="evidence" value="ECO:0007669"/>
    <property type="project" value="UniProtKB-KW"/>
</dbReference>
<dbReference type="GO" id="GO:0005930">
    <property type="term" value="C:axoneme"/>
    <property type="evidence" value="ECO:0007669"/>
    <property type="project" value="UniProtKB-SubCell"/>
</dbReference>
<dbReference type="SMART" id="SM00365">
    <property type="entry name" value="LRR_SD22"/>
    <property type="match status" value="4"/>
</dbReference>
<organism evidence="12 13">
    <name type="scientific">Brassicogethes aeneus</name>
    <name type="common">Rape pollen beetle</name>
    <name type="synonym">Meligethes aeneus</name>
    <dbReference type="NCBI Taxonomy" id="1431903"/>
    <lineage>
        <taxon>Eukaryota</taxon>
        <taxon>Metazoa</taxon>
        <taxon>Ecdysozoa</taxon>
        <taxon>Arthropoda</taxon>
        <taxon>Hexapoda</taxon>
        <taxon>Insecta</taxon>
        <taxon>Pterygota</taxon>
        <taxon>Neoptera</taxon>
        <taxon>Endopterygota</taxon>
        <taxon>Coleoptera</taxon>
        <taxon>Polyphaga</taxon>
        <taxon>Cucujiformia</taxon>
        <taxon>Nitidulidae</taxon>
        <taxon>Meligethinae</taxon>
        <taxon>Brassicogethes</taxon>
    </lineage>
</organism>
<dbReference type="PANTHER" id="PTHR15454:SF73">
    <property type="entry name" value="DYNEIN AXONEMAL LIGHT CHAIN 1"/>
    <property type="match status" value="1"/>
</dbReference>
<keyword evidence="9" id="KW-0966">Cell projection</keyword>
<evidence type="ECO:0000313" key="13">
    <source>
        <dbReference type="Proteomes" id="UP001154078"/>
    </source>
</evidence>
<accession>A0A9P0AWF6</accession>
<dbReference type="FunFam" id="3.80.10.10:FF:000049">
    <property type="entry name" value="Dynein light chain 1"/>
    <property type="match status" value="1"/>
</dbReference>
<keyword evidence="5" id="KW-0677">Repeat</keyword>
<evidence type="ECO:0000256" key="2">
    <source>
        <dbReference type="ARBA" id="ARBA00022490"/>
    </source>
</evidence>
<evidence type="ECO:0000313" key="12">
    <source>
        <dbReference type="EMBL" id="CAH0550066.1"/>
    </source>
</evidence>
<dbReference type="Gene3D" id="3.80.10.10">
    <property type="entry name" value="Ribonuclease Inhibitor"/>
    <property type="match status" value="1"/>
</dbReference>
<dbReference type="Proteomes" id="UP001154078">
    <property type="component" value="Chromosome 2"/>
</dbReference>
<evidence type="ECO:0000256" key="10">
    <source>
        <dbReference type="ARBA" id="ARBA00049659"/>
    </source>
</evidence>
<keyword evidence="8" id="KW-0206">Cytoskeleton</keyword>
<keyword evidence="7" id="KW-0505">Motor protein</keyword>
<dbReference type="GO" id="GO:0045504">
    <property type="term" value="F:dynein heavy chain binding"/>
    <property type="evidence" value="ECO:0007669"/>
    <property type="project" value="TreeGrafter"/>
</dbReference>
<evidence type="ECO:0000256" key="4">
    <source>
        <dbReference type="ARBA" id="ARBA00022701"/>
    </source>
</evidence>
<dbReference type="Pfam" id="PF12799">
    <property type="entry name" value="LRR_4"/>
    <property type="match status" value="1"/>
</dbReference>
<evidence type="ECO:0000256" key="5">
    <source>
        <dbReference type="ARBA" id="ARBA00022737"/>
    </source>
</evidence>
<dbReference type="InterPro" id="IPR032675">
    <property type="entry name" value="LRR_dom_sf"/>
</dbReference>
<evidence type="ECO:0000256" key="9">
    <source>
        <dbReference type="ARBA" id="ARBA00023273"/>
    </source>
</evidence>
<keyword evidence="3" id="KW-0433">Leucine-rich repeat</keyword>
<dbReference type="PROSITE" id="PS51450">
    <property type="entry name" value="LRR"/>
    <property type="match status" value="2"/>
</dbReference>
<evidence type="ECO:0000256" key="11">
    <source>
        <dbReference type="ARBA" id="ARBA00049760"/>
    </source>
</evidence>
<dbReference type="PANTHER" id="PTHR15454">
    <property type="entry name" value="NISCHARIN RELATED"/>
    <property type="match status" value="1"/>
</dbReference>
<keyword evidence="2" id="KW-0963">Cytoplasm</keyword>
<dbReference type="InterPro" id="IPR025875">
    <property type="entry name" value="Leu-rich_rpt_4"/>
</dbReference>
<keyword evidence="13" id="KW-1185">Reference proteome</keyword>
<evidence type="ECO:0000256" key="7">
    <source>
        <dbReference type="ARBA" id="ARBA00023175"/>
    </source>
</evidence>
<dbReference type="SUPFAM" id="SSF52058">
    <property type="entry name" value="L domain-like"/>
    <property type="match status" value="1"/>
</dbReference>
<keyword evidence="6" id="KW-0243">Dynein</keyword>
<comment type="similarity">
    <text evidence="10">Belongs to the dynein light chain LC1-type family.</text>
</comment>
<dbReference type="EMBL" id="OV121133">
    <property type="protein sequence ID" value="CAH0550066.1"/>
    <property type="molecule type" value="Genomic_DNA"/>
</dbReference>
<reference evidence="12" key="1">
    <citation type="submission" date="2021-12" db="EMBL/GenBank/DDBJ databases">
        <authorList>
            <person name="King R."/>
        </authorList>
    </citation>
    <scope>NUCLEOTIDE SEQUENCE</scope>
</reference>
<dbReference type="GO" id="GO:0043014">
    <property type="term" value="F:alpha-tubulin binding"/>
    <property type="evidence" value="ECO:0007669"/>
    <property type="project" value="TreeGrafter"/>
</dbReference>
<comment type="subcellular location">
    <subcellularLocation>
        <location evidence="1">Cytoplasm</location>
        <location evidence="1">Cytoskeleton</location>
        <location evidence="1">Cilium axoneme</location>
    </subcellularLocation>
</comment>
<keyword evidence="4" id="KW-0493">Microtubule</keyword>
<evidence type="ECO:0000256" key="1">
    <source>
        <dbReference type="ARBA" id="ARBA00004430"/>
    </source>
</evidence>
<protein>
    <recommendedName>
        <fullName evidence="11">Dynein axonemal light chain 1</fullName>
    </recommendedName>
</protein>
<sequence>MAKATTIKDAIKRWEERHPDEQISEAKEVGFQFQWPPIEKMDNSLAALTNCTKLSLSTNMIEKIAGISSLKSLKILSLSRNYIKSFSGLEGLSDCLEQLWISYNFIEKVKGVQVLKKLKVLYISNNVIKEWAEFMKFNELPLLEDLLFVGNPLYDNLEESVWKSEAARRLPNLKKLDGEPVLRDV</sequence>
<dbReference type="GO" id="GO:0030286">
    <property type="term" value="C:dynein complex"/>
    <property type="evidence" value="ECO:0007669"/>
    <property type="project" value="UniProtKB-KW"/>
</dbReference>
<evidence type="ECO:0000256" key="3">
    <source>
        <dbReference type="ARBA" id="ARBA00022614"/>
    </source>
</evidence>
<evidence type="ECO:0000256" key="6">
    <source>
        <dbReference type="ARBA" id="ARBA00023017"/>
    </source>
</evidence>
<dbReference type="InterPro" id="IPR001611">
    <property type="entry name" value="Leu-rich_rpt"/>
</dbReference>
<evidence type="ECO:0000256" key="8">
    <source>
        <dbReference type="ARBA" id="ARBA00023212"/>
    </source>
</evidence>
<dbReference type="OrthoDB" id="266138at2759"/>
<proteinExistence type="inferred from homology"/>
<dbReference type="AlphaFoldDB" id="A0A9P0AWF6"/>
<name>A0A9P0AWF6_BRAAE</name>
<gene>
    <name evidence="12" type="ORF">MELIAE_LOCUS2976</name>
</gene>